<dbReference type="GO" id="GO:0005524">
    <property type="term" value="F:ATP binding"/>
    <property type="evidence" value="ECO:0007669"/>
    <property type="project" value="UniProtKB-KW"/>
</dbReference>
<dbReference type="SUPFAM" id="SSF103190">
    <property type="entry name" value="Sensory domain-like"/>
    <property type="match status" value="1"/>
</dbReference>
<dbReference type="InterPro" id="IPR000700">
    <property type="entry name" value="PAS-assoc_C"/>
</dbReference>
<dbReference type="InterPro" id="IPR029787">
    <property type="entry name" value="Nucleotide_cyclase"/>
</dbReference>
<feature type="domain" description="PAC" evidence="14">
    <location>
        <begin position="531"/>
        <end position="583"/>
    </location>
</feature>
<dbReference type="PROSITE" id="PS50887">
    <property type="entry name" value="GGDEF"/>
    <property type="match status" value="1"/>
</dbReference>
<feature type="domain" description="GGDEF" evidence="15">
    <location>
        <begin position="615"/>
        <end position="748"/>
    </location>
</feature>
<dbReference type="Gene3D" id="3.30.450.20">
    <property type="entry name" value="PAS domain"/>
    <property type="match status" value="4"/>
</dbReference>
<keyword evidence="17" id="KW-1185">Reference proteome</keyword>
<dbReference type="Pfam" id="PF00990">
    <property type="entry name" value="GGDEF"/>
    <property type="match status" value="1"/>
</dbReference>
<comment type="caution">
    <text evidence="16">The sequence shown here is derived from an EMBL/GenBank/DDBJ whole genome shotgun (WGS) entry which is preliminary data.</text>
</comment>
<dbReference type="GO" id="GO:0005886">
    <property type="term" value="C:plasma membrane"/>
    <property type="evidence" value="ECO:0007669"/>
    <property type="project" value="UniProtKB-SubCell"/>
</dbReference>
<reference evidence="16 17" key="1">
    <citation type="submission" date="2018-06" db="EMBL/GenBank/DDBJ databases">
        <title>Genomic Encyclopedia of Type Strains, Phase III (KMG-III): the genomes of soil and plant-associated and newly described type strains.</title>
        <authorList>
            <person name="Whitman W."/>
        </authorList>
    </citation>
    <scope>NUCLEOTIDE SEQUENCE [LARGE SCALE GENOMIC DNA]</scope>
    <source>
        <strain evidence="16 17">CECT 7646</strain>
    </source>
</reference>
<dbReference type="EMBL" id="QJTC01000003">
    <property type="protein sequence ID" value="PYE79171.1"/>
    <property type="molecule type" value="Genomic_DNA"/>
</dbReference>
<evidence type="ECO:0000256" key="2">
    <source>
        <dbReference type="ARBA" id="ARBA00022475"/>
    </source>
</evidence>
<dbReference type="SMART" id="SM00086">
    <property type="entry name" value="PAC"/>
    <property type="match status" value="2"/>
</dbReference>
<evidence type="ECO:0000256" key="1">
    <source>
        <dbReference type="ARBA" id="ARBA00004651"/>
    </source>
</evidence>
<dbReference type="InterPro" id="IPR052155">
    <property type="entry name" value="Biofilm_reg_signaling"/>
</dbReference>
<evidence type="ECO:0000256" key="8">
    <source>
        <dbReference type="ARBA" id="ARBA00022840"/>
    </source>
</evidence>
<protein>
    <submittedName>
        <fullName evidence="16">PAS domain S-box-containing protein/diguanylate cyclase (GGDEF)-like protein</fullName>
    </submittedName>
</protein>
<keyword evidence="4" id="KW-0808">Transferase</keyword>
<dbReference type="AlphaFoldDB" id="A0A318SPI7"/>
<dbReference type="CDD" id="cd00130">
    <property type="entry name" value="PAS"/>
    <property type="match status" value="1"/>
</dbReference>
<evidence type="ECO:0000256" key="6">
    <source>
        <dbReference type="ARBA" id="ARBA00022741"/>
    </source>
</evidence>
<keyword evidence="7" id="KW-0418">Kinase</keyword>
<keyword evidence="10" id="KW-0902">Two-component regulatory system</keyword>
<dbReference type="SUPFAM" id="SSF55785">
    <property type="entry name" value="PYP-like sensor domain (PAS domain)"/>
    <property type="match status" value="2"/>
</dbReference>
<evidence type="ECO:0000259" key="15">
    <source>
        <dbReference type="PROSITE" id="PS50887"/>
    </source>
</evidence>
<feature type="domain" description="PAC" evidence="14">
    <location>
        <begin position="399"/>
        <end position="452"/>
    </location>
</feature>
<comment type="subcellular location">
    <subcellularLocation>
        <location evidence="1">Cell membrane</location>
        <topology evidence="1">Multi-pass membrane protein</topology>
    </subcellularLocation>
</comment>
<sequence length="761" mass="83624">MSLTPFRRALPHLAVALTLGIGTLFVAETLYSRHESTALAQRNGRNLSNTIEENIRRTLDFYDRSLLGLVEELNDSSTMALAPGVRNRVLFDKAITTTGVSQVYVVDAEGIVRISSVNLRPNNPNSLAYRSYFQVHKNNPDIGLYISEPIVSRFDGQPSVVVSRRLKDKDGVFQGVVAATIGTEYLSDLFNQINLGADGRITLTRADDTIISRFPYEKSLVGHDLSKSPVMSHFRATGEDFFSETSAIDGQNRLYNLKNFDGYPLTIVVAQAASVVYADWVRRSWLMGGLTLVMMLACLGLGRLFVRELDARQRTTELLHDAEQDMRTILHGLPAMVAYWDRKLRIRFANNSYLESFAETPEPPPVRPGDTALPAEAEGLRLAGANAHHLHRALQGEARAFETPLIDGDGLQRHVMVSFVPDRAEGSGEVRGVFVQATDITERKLAEDRLLEEKERFRVTLASIGDAVVSTDAQGRITYLNPVAERITSWTSADAMGMPVEYVVPLREGAFDGPDRSPIRNALQNGQAVVASASGTLLNRHRVRFDVEDSAAPIKDAHGAVVGAVMVLRDVTQARAMALRMAHLAQHDALTGLPNRVLLVDRATQAIAQAVREGTGLAVMYMDLDHFKNINDSMGHRAGDELLVAFAERISRALRQTDTLSRQGGDEFVVLASLGHDPNGGNVLAGELVRLCAEPFVIEDRRLQVGTSVGVALYPHHGRSFEELARHADIAMYAAKRAGRSRFTVFDASLEMQQPGEPVGT</sequence>
<dbReference type="Gene3D" id="3.30.70.270">
    <property type="match status" value="1"/>
</dbReference>
<dbReference type="InterPro" id="IPR033479">
    <property type="entry name" value="dCache_1"/>
</dbReference>
<dbReference type="InterPro" id="IPR013656">
    <property type="entry name" value="PAS_4"/>
</dbReference>
<dbReference type="CDD" id="cd12914">
    <property type="entry name" value="PDC1_DGC_like"/>
    <property type="match status" value="1"/>
</dbReference>
<keyword evidence="9 12" id="KW-1133">Transmembrane helix</keyword>
<evidence type="ECO:0000259" key="14">
    <source>
        <dbReference type="PROSITE" id="PS50113"/>
    </source>
</evidence>
<keyword evidence="5 12" id="KW-0812">Transmembrane</keyword>
<dbReference type="GO" id="GO:0000160">
    <property type="term" value="P:phosphorelay signal transduction system"/>
    <property type="evidence" value="ECO:0007669"/>
    <property type="project" value="UniProtKB-KW"/>
</dbReference>
<dbReference type="Pfam" id="PF08448">
    <property type="entry name" value="PAS_4"/>
    <property type="match status" value="2"/>
</dbReference>
<evidence type="ECO:0000256" key="11">
    <source>
        <dbReference type="ARBA" id="ARBA00023136"/>
    </source>
</evidence>
<evidence type="ECO:0000256" key="10">
    <source>
        <dbReference type="ARBA" id="ARBA00023012"/>
    </source>
</evidence>
<dbReference type="InterPro" id="IPR043128">
    <property type="entry name" value="Rev_trsase/Diguanyl_cyclase"/>
</dbReference>
<proteinExistence type="predicted"/>
<evidence type="ECO:0000313" key="16">
    <source>
        <dbReference type="EMBL" id="PYE79171.1"/>
    </source>
</evidence>
<evidence type="ECO:0000256" key="12">
    <source>
        <dbReference type="SAM" id="Phobius"/>
    </source>
</evidence>
<dbReference type="InterPro" id="IPR000014">
    <property type="entry name" value="PAS"/>
</dbReference>
<dbReference type="CDD" id="cd12915">
    <property type="entry name" value="PDC2_DGC_like"/>
    <property type="match status" value="1"/>
</dbReference>
<dbReference type="Proteomes" id="UP000247540">
    <property type="component" value="Unassembled WGS sequence"/>
</dbReference>
<dbReference type="Pfam" id="PF02743">
    <property type="entry name" value="dCache_1"/>
    <property type="match status" value="1"/>
</dbReference>
<keyword evidence="3" id="KW-0597">Phosphoprotein</keyword>
<evidence type="ECO:0000256" key="4">
    <source>
        <dbReference type="ARBA" id="ARBA00022679"/>
    </source>
</evidence>
<keyword evidence="6" id="KW-0547">Nucleotide-binding</keyword>
<evidence type="ECO:0000256" key="5">
    <source>
        <dbReference type="ARBA" id="ARBA00022692"/>
    </source>
</evidence>
<keyword evidence="11 12" id="KW-0472">Membrane</keyword>
<feature type="transmembrane region" description="Helical" evidence="12">
    <location>
        <begin position="12"/>
        <end position="31"/>
    </location>
</feature>
<feature type="domain" description="PAS" evidence="13">
    <location>
        <begin position="453"/>
        <end position="526"/>
    </location>
</feature>
<organism evidence="16 17">
    <name type="scientific">Xylophilus ampelinus</name>
    <dbReference type="NCBI Taxonomy" id="54067"/>
    <lineage>
        <taxon>Bacteria</taxon>
        <taxon>Pseudomonadati</taxon>
        <taxon>Pseudomonadota</taxon>
        <taxon>Betaproteobacteria</taxon>
        <taxon>Burkholderiales</taxon>
        <taxon>Xylophilus</taxon>
    </lineage>
</organism>
<keyword evidence="8" id="KW-0067">ATP-binding</keyword>
<dbReference type="PROSITE" id="PS50112">
    <property type="entry name" value="PAS"/>
    <property type="match status" value="1"/>
</dbReference>
<dbReference type="InterPro" id="IPR001610">
    <property type="entry name" value="PAC"/>
</dbReference>
<dbReference type="InterPro" id="IPR029151">
    <property type="entry name" value="Sensor-like_sf"/>
</dbReference>
<evidence type="ECO:0000256" key="3">
    <source>
        <dbReference type="ARBA" id="ARBA00022553"/>
    </source>
</evidence>
<dbReference type="NCBIfam" id="TIGR00254">
    <property type="entry name" value="GGDEF"/>
    <property type="match status" value="1"/>
</dbReference>
<dbReference type="CDD" id="cd01949">
    <property type="entry name" value="GGDEF"/>
    <property type="match status" value="1"/>
</dbReference>
<dbReference type="SMART" id="SM00267">
    <property type="entry name" value="GGDEF"/>
    <property type="match status" value="1"/>
</dbReference>
<accession>A0A318SPI7</accession>
<keyword evidence="2" id="KW-1003">Cell membrane</keyword>
<evidence type="ECO:0000256" key="9">
    <source>
        <dbReference type="ARBA" id="ARBA00022989"/>
    </source>
</evidence>
<dbReference type="PANTHER" id="PTHR44757:SF4">
    <property type="entry name" value="DIGUANYLATE CYCLASE DGCE-RELATED"/>
    <property type="match status" value="1"/>
</dbReference>
<dbReference type="PROSITE" id="PS50113">
    <property type="entry name" value="PAC"/>
    <property type="match status" value="2"/>
</dbReference>
<dbReference type="PANTHER" id="PTHR44757">
    <property type="entry name" value="DIGUANYLATE CYCLASE DGCP"/>
    <property type="match status" value="1"/>
</dbReference>
<evidence type="ECO:0000259" key="13">
    <source>
        <dbReference type="PROSITE" id="PS50112"/>
    </source>
</evidence>
<dbReference type="SUPFAM" id="SSF55073">
    <property type="entry name" value="Nucleotide cyclase"/>
    <property type="match status" value="1"/>
</dbReference>
<feature type="transmembrane region" description="Helical" evidence="12">
    <location>
        <begin position="284"/>
        <end position="306"/>
    </location>
</feature>
<dbReference type="InterPro" id="IPR000160">
    <property type="entry name" value="GGDEF_dom"/>
</dbReference>
<evidence type="ECO:0000256" key="7">
    <source>
        <dbReference type="ARBA" id="ARBA00022777"/>
    </source>
</evidence>
<gene>
    <name evidence="16" type="ORF">DFQ15_103159</name>
</gene>
<dbReference type="NCBIfam" id="TIGR00229">
    <property type="entry name" value="sensory_box"/>
    <property type="match status" value="1"/>
</dbReference>
<evidence type="ECO:0000313" key="17">
    <source>
        <dbReference type="Proteomes" id="UP000247540"/>
    </source>
</evidence>
<name>A0A318SPI7_9BURK</name>
<dbReference type="SMART" id="SM00091">
    <property type="entry name" value="PAS"/>
    <property type="match status" value="2"/>
</dbReference>
<dbReference type="InterPro" id="IPR035965">
    <property type="entry name" value="PAS-like_dom_sf"/>
</dbReference>
<dbReference type="GO" id="GO:0016301">
    <property type="term" value="F:kinase activity"/>
    <property type="evidence" value="ECO:0007669"/>
    <property type="project" value="UniProtKB-KW"/>
</dbReference>